<keyword evidence="1" id="KW-0732">Signal</keyword>
<evidence type="ECO:0000313" key="3">
    <source>
        <dbReference type="Proteomes" id="UP000342249"/>
    </source>
</evidence>
<dbReference type="Proteomes" id="UP000342249">
    <property type="component" value="Unassembled WGS sequence"/>
</dbReference>
<evidence type="ECO:0000313" key="2">
    <source>
        <dbReference type="EMBL" id="MPQ64191.1"/>
    </source>
</evidence>
<dbReference type="AlphaFoldDB" id="A0A5N7J615"/>
<dbReference type="PIRSF" id="PIRSF033729">
    <property type="entry name" value="UCP033729"/>
    <property type="match status" value="1"/>
</dbReference>
<dbReference type="RefSeq" id="WP_152753520.1">
    <property type="nucleotide sequence ID" value="NZ_SPSE01000045.1"/>
</dbReference>
<gene>
    <name evidence="2" type="ORF">E4V82_19055</name>
</gene>
<accession>A0A5N7J615</accession>
<sequence>MKKVSLLFLSLLFILSSVIITSCDKTPKDTNDITTFLKNMDSYTTNMNMDIKNDKQTINYKAKQSYLKGGGYKLELNKNRVFIYKSDDKIYIKDKNNGRSYVQSKSFDAVLKLSFIGEYIGLLYTNEEIKYVTKNVNNIEYTVINLFIPGNNKNINNALLYVNNKSMLPEKMIIYDNSGKEKINITYTNFIANLKIEPKEFNVP</sequence>
<feature type="chain" id="PRO_5038472009" description="Outer membrane lipoprotein carrier protein LolA" evidence="1">
    <location>
        <begin position="22"/>
        <end position="204"/>
    </location>
</feature>
<proteinExistence type="predicted"/>
<evidence type="ECO:0000256" key="1">
    <source>
        <dbReference type="SAM" id="SignalP"/>
    </source>
</evidence>
<dbReference type="SUPFAM" id="SSF89392">
    <property type="entry name" value="Prokaryotic lipoproteins and lipoprotein localization factors"/>
    <property type="match status" value="1"/>
</dbReference>
<dbReference type="InterPro" id="IPR014584">
    <property type="entry name" value="UCP033729"/>
</dbReference>
<dbReference type="PROSITE" id="PS51257">
    <property type="entry name" value="PROKAR_LIPOPROTEIN"/>
    <property type="match status" value="1"/>
</dbReference>
<name>A0A5N7J615_9CLOT</name>
<evidence type="ECO:0008006" key="4">
    <source>
        <dbReference type="Google" id="ProtNLM"/>
    </source>
</evidence>
<dbReference type="EMBL" id="SPSF01000044">
    <property type="protein sequence ID" value="MPQ64191.1"/>
    <property type="molecule type" value="Genomic_DNA"/>
</dbReference>
<protein>
    <recommendedName>
        <fullName evidence="4">Outer membrane lipoprotein carrier protein LolA</fullName>
    </recommendedName>
</protein>
<organism evidence="2 3">
    <name type="scientific">Clostridium estertheticum</name>
    <dbReference type="NCBI Taxonomy" id="238834"/>
    <lineage>
        <taxon>Bacteria</taxon>
        <taxon>Bacillati</taxon>
        <taxon>Bacillota</taxon>
        <taxon>Clostridia</taxon>
        <taxon>Eubacteriales</taxon>
        <taxon>Clostridiaceae</taxon>
        <taxon>Clostridium</taxon>
    </lineage>
</organism>
<feature type="signal peptide" evidence="1">
    <location>
        <begin position="1"/>
        <end position="21"/>
    </location>
</feature>
<dbReference type="NCBIfam" id="NF041287">
    <property type="entry name" value="lipo_GerS_rel"/>
    <property type="match status" value="1"/>
</dbReference>
<dbReference type="InterPro" id="IPR029046">
    <property type="entry name" value="LolA/LolB/LppX"/>
</dbReference>
<comment type="caution">
    <text evidence="2">The sequence shown here is derived from an EMBL/GenBank/DDBJ whole genome shotgun (WGS) entry which is preliminary data.</text>
</comment>
<reference evidence="2 3" key="1">
    <citation type="journal article" date="2019" name="Lett. Appl. Microbiol.">
        <title>A case of 'blown pack' spoilage of vacuum-packaged pork likely associated with Clostridium estertheticum in Canada.</title>
        <authorList>
            <person name="Zhang P."/>
            <person name="Ward P."/>
            <person name="McMullen L.M."/>
            <person name="Yang X."/>
        </authorList>
    </citation>
    <scope>NUCLEOTIDE SEQUENCE [LARGE SCALE GENOMIC DNA]</scope>
    <source>
        <strain evidence="2 3">MA19</strain>
    </source>
</reference>
<dbReference type="Gene3D" id="2.50.20.10">
    <property type="entry name" value="Lipoprotein localisation LolA/LolB/LppX"/>
    <property type="match status" value="1"/>
</dbReference>